<sequence length="274" mass="27441">MRNLTAAHGNAARLVTPEPESCRSEQRAAPLLLVFRFSPRRPAGPPGPRASPRHAIPSPRAPDRRPGPDGGAAAAAPAKVRVGEQRVLAPLGHVAVVIAVVVHGLRGVVGGQVMRRRVLRRAGAAPLGEGLLGAVRAVDVVADHARLAGLGRAHVEGPAVVLGPGEGLGAARRRAARRGAARRRARLVGAGLRRVVVGDGGDVGDAGLEAAASRAAELAAGTSCSALYTSLGSAAAAGDPVLPPGSLSAAHGEYRSSLTPSASFLLGGSPPSAS</sequence>
<organism evidence="2 3">
    <name type="scientific">Liparis tanakae</name>
    <name type="common">Tanaka's snailfish</name>
    <dbReference type="NCBI Taxonomy" id="230148"/>
    <lineage>
        <taxon>Eukaryota</taxon>
        <taxon>Metazoa</taxon>
        <taxon>Chordata</taxon>
        <taxon>Craniata</taxon>
        <taxon>Vertebrata</taxon>
        <taxon>Euteleostomi</taxon>
        <taxon>Actinopterygii</taxon>
        <taxon>Neopterygii</taxon>
        <taxon>Teleostei</taxon>
        <taxon>Neoteleostei</taxon>
        <taxon>Acanthomorphata</taxon>
        <taxon>Eupercaria</taxon>
        <taxon>Perciformes</taxon>
        <taxon>Cottioidei</taxon>
        <taxon>Cottales</taxon>
        <taxon>Liparidae</taxon>
        <taxon>Liparis</taxon>
    </lineage>
</organism>
<proteinExistence type="predicted"/>
<accession>A0A4Z2HUL6</accession>
<dbReference type="EMBL" id="SRLO01000181">
    <property type="protein sequence ID" value="TNN69005.1"/>
    <property type="molecule type" value="Genomic_DNA"/>
</dbReference>
<protein>
    <submittedName>
        <fullName evidence="2">Uncharacterized protein</fullName>
    </submittedName>
</protein>
<evidence type="ECO:0000256" key="1">
    <source>
        <dbReference type="SAM" id="MobiDB-lite"/>
    </source>
</evidence>
<reference evidence="2 3" key="1">
    <citation type="submission" date="2019-03" db="EMBL/GenBank/DDBJ databases">
        <title>First draft genome of Liparis tanakae, snailfish: a comprehensive survey of snailfish specific genes.</title>
        <authorList>
            <person name="Kim W."/>
            <person name="Song I."/>
            <person name="Jeong J.-H."/>
            <person name="Kim D."/>
            <person name="Kim S."/>
            <person name="Ryu S."/>
            <person name="Song J.Y."/>
            <person name="Lee S.K."/>
        </authorList>
    </citation>
    <scope>NUCLEOTIDE SEQUENCE [LARGE SCALE GENOMIC DNA]</scope>
    <source>
        <tissue evidence="2">Muscle</tissue>
    </source>
</reference>
<evidence type="ECO:0000313" key="2">
    <source>
        <dbReference type="EMBL" id="TNN69005.1"/>
    </source>
</evidence>
<keyword evidence="3" id="KW-1185">Reference proteome</keyword>
<dbReference type="AlphaFoldDB" id="A0A4Z2HUL6"/>
<evidence type="ECO:0000313" key="3">
    <source>
        <dbReference type="Proteomes" id="UP000314294"/>
    </source>
</evidence>
<feature type="region of interest" description="Disordered" evidence="1">
    <location>
        <begin position="38"/>
        <end position="77"/>
    </location>
</feature>
<dbReference type="Proteomes" id="UP000314294">
    <property type="component" value="Unassembled WGS sequence"/>
</dbReference>
<gene>
    <name evidence="2" type="ORF">EYF80_020708</name>
</gene>
<comment type="caution">
    <text evidence="2">The sequence shown here is derived from an EMBL/GenBank/DDBJ whole genome shotgun (WGS) entry which is preliminary data.</text>
</comment>
<name>A0A4Z2HUL6_9TELE</name>
<feature type="region of interest" description="Disordered" evidence="1">
    <location>
        <begin position="1"/>
        <end position="24"/>
    </location>
</feature>